<dbReference type="RefSeq" id="WP_168090186.1">
    <property type="nucleotide sequence ID" value="NZ_JAAVJC010000332.1"/>
</dbReference>
<accession>A0ABX1CJR9</accession>
<organism evidence="3 4">
    <name type="scientific">Streptomyces bohaiensis</name>
    <dbReference type="NCBI Taxonomy" id="1431344"/>
    <lineage>
        <taxon>Bacteria</taxon>
        <taxon>Bacillati</taxon>
        <taxon>Actinomycetota</taxon>
        <taxon>Actinomycetes</taxon>
        <taxon>Kitasatosporales</taxon>
        <taxon>Streptomycetaceae</taxon>
        <taxon>Streptomyces</taxon>
    </lineage>
</organism>
<proteinExistence type="predicted"/>
<evidence type="ECO:0000259" key="2">
    <source>
        <dbReference type="PROSITE" id="PS50975"/>
    </source>
</evidence>
<reference evidence="3 4" key="1">
    <citation type="submission" date="2020-03" db="EMBL/GenBank/DDBJ databases">
        <title>Draft genome of Streptomyces sp. ventii, isolated from the Axial Seamount in the Pacific Ocean, and resequencing of the two type strains Streptomyces lonarensis strain NCL 716 and Streptomyces bohaiensis strain 11A07.</title>
        <authorList>
            <person name="Loughran R.M."/>
            <person name="Pfannmuller K.M."/>
            <person name="Wasson B.J."/>
            <person name="Deadmond M.C."/>
            <person name="Paddock B.E."/>
            <person name="Koyack M.J."/>
            <person name="Gallegos D.A."/>
            <person name="Mitchell E.A."/>
            <person name="Ushijima B."/>
            <person name="Saw J.H."/>
            <person name="Mcphail K.L."/>
            <person name="Videau P."/>
        </authorList>
    </citation>
    <scope>NUCLEOTIDE SEQUENCE [LARGE SCALE GENOMIC DNA]</scope>
    <source>
        <strain evidence="3 4">11A07</strain>
    </source>
</reference>
<dbReference type="Proteomes" id="UP000727056">
    <property type="component" value="Unassembled WGS sequence"/>
</dbReference>
<name>A0ABX1CJR9_9ACTN</name>
<dbReference type="InterPro" id="IPR011761">
    <property type="entry name" value="ATP-grasp"/>
</dbReference>
<keyword evidence="1" id="KW-0547">Nucleotide-binding</keyword>
<dbReference type="PROSITE" id="PS50975">
    <property type="entry name" value="ATP_GRASP"/>
    <property type="match status" value="1"/>
</dbReference>
<dbReference type="EMBL" id="JAAVJC010000332">
    <property type="protein sequence ID" value="NJQ17529.1"/>
    <property type="molecule type" value="Genomic_DNA"/>
</dbReference>
<feature type="domain" description="ATP-grasp" evidence="2">
    <location>
        <begin position="108"/>
        <end position="302"/>
    </location>
</feature>
<dbReference type="SUPFAM" id="SSF56059">
    <property type="entry name" value="Glutathione synthetase ATP-binding domain-like"/>
    <property type="match status" value="1"/>
</dbReference>
<sequence length="384" mass="41272">MRSLGRAGVEVHAFTESPRVPLARSAYLHRPHPMPEPAAGSRQEADRAAVEALDRAGARIGRRAVLIPMDDRAALLAARLPPPVRSRFLQPEVAPELPERLADKAQLVSVCSEFGVSHPATEQPGSLTEVRRAVGRLGLPLIAKWSRPWHLPADSGLRSTTAVHSEAEALNLWERTAEAGCPLLLQRLLPGRPGADWFFHGCFGTDGGLLAGGTGRKELSWPVGAGLTAAGSWQPHTQLTRDAVRLAQRLGYRGILDLDFRWDADTGAYHLLDANPRPGAQFRLFTDDGGTDVVRALHLDLTGRPVADPRPVPGRLFVTENYAPVAALLTARGGRASRAPLPPAGGRRQIEAAWFAPDDLAPFLAMAARTVRRAGRLLAALPGG</sequence>
<feature type="non-terminal residue" evidence="3">
    <location>
        <position position="384"/>
    </location>
</feature>
<evidence type="ECO:0000313" key="3">
    <source>
        <dbReference type="EMBL" id="NJQ17529.1"/>
    </source>
</evidence>
<evidence type="ECO:0000313" key="4">
    <source>
        <dbReference type="Proteomes" id="UP000727056"/>
    </source>
</evidence>
<protein>
    <submittedName>
        <fullName evidence="3">ATP-grasp domain-containing protein</fullName>
    </submittedName>
</protein>
<dbReference type="Gene3D" id="3.30.470.20">
    <property type="entry name" value="ATP-grasp fold, B domain"/>
    <property type="match status" value="1"/>
</dbReference>
<evidence type="ECO:0000256" key="1">
    <source>
        <dbReference type="PROSITE-ProRule" id="PRU00409"/>
    </source>
</evidence>
<gene>
    <name evidence="3" type="ORF">HCN52_21975</name>
</gene>
<keyword evidence="4" id="KW-1185">Reference proteome</keyword>
<comment type="caution">
    <text evidence="3">The sequence shown here is derived from an EMBL/GenBank/DDBJ whole genome shotgun (WGS) entry which is preliminary data.</text>
</comment>
<keyword evidence="1" id="KW-0067">ATP-binding</keyword>